<evidence type="ECO:0000256" key="1">
    <source>
        <dbReference type="ARBA" id="ARBA00022801"/>
    </source>
</evidence>
<dbReference type="Pfam" id="PF00176">
    <property type="entry name" value="SNF2-rel_dom"/>
    <property type="match status" value="1"/>
</dbReference>
<dbReference type="HOGENOM" id="CLU_000315_21_1_9"/>
<evidence type="ECO:0000259" key="4">
    <source>
        <dbReference type="PROSITE" id="PS51192"/>
    </source>
</evidence>
<dbReference type="GO" id="GO:0016787">
    <property type="term" value="F:hydrolase activity"/>
    <property type="evidence" value="ECO:0007669"/>
    <property type="project" value="UniProtKB-KW"/>
</dbReference>
<dbReference type="InterPro" id="IPR027417">
    <property type="entry name" value="P-loop_NTPase"/>
</dbReference>
<dbReference type="InterPro" id="IPR038718">
    <property type="entry name" value="SNF2-like_sf"/>
</dbReference>
<gene>
    <name evidence="6" type="ORF">BN587_01502</name>
</gene>
<name>R6WRD9_9FIRM</name>
<evidence type="ECO:0000256" key="2">
    <source>
        <dbReference type="PROSITE-ProRule" id="PRU00325"/>
    </source>
</evidence>
<evidence type="ECO:0008006" key="7">
    <source>
        <dbReference type="Google" id="ProtNLM"/>
    </source>
</evidence>
<dbReference type="PANTHER" id="PTHR10799">
    <property type="entry name" value="SNF2/RAD54 HELICASE FAMILY"/>
    <property type="match status" value="1"/>
</dbReference>
<dbReference type="InterPro" id="IPR001650">
    <property type="entry name" value="Helicase_C-like"/>
</dbReference>
<dbReference type="PROSITE" id="PS51192">
    <property type="entry name" value="HELICASE_ATP_BIND_1"/>
    <property type="match status" value="1"/>
</dbReference>
<dbReference type="EMBL" id="CBGL010000008">
    <property type="protein sequence ID" value="CDD09494.1"/>
    <property type="molecule type" value="Genomic_DNA"/>
</dbReference>
<accession>R6WRD9</accession>
<keyword evidence="2" id="KW-0862">Zinc</keyword>
<feature type="domain" description="Helicase ATP-binding" evidence="4">
    <location>
        <begin position="776"/>
        <end position="937"/>
    </location>
</feature>
<dbReference type="InterPro" id="IPR014001">
    <property type="entry name" value="Helicase_ATP-bd"/>
</dbReference>
<dbReference type="SMART" id="SM00487">
    <property type="entry name" value="DEXDc"/>
    <property type="match status" value="1"/>
</dbReference>
<feature type="domain" description="SWIM-type" evidence="3">
    <location>
        <begin position="44"/>
        <end position="81"/>
    </location>
</feature>
<dbReference type="SUPFAM" id="SSF52540">
    <property type="entry name" value="P-loop containing nucleoside triphosphate hydrolases"/>
    <property type="match status" value="2"/>
</dbReference>
<evidence type="ECO:0000313" key="6">
    <source>
        <dbReference type="EMBL" id="CDD09494.1"/>
    </source>
</evidence>
<organism evidence="6">
    <name type="scientific">Phascolarctobacterium succinatutens CAG:287</name>
    <dbReference type="NCBI Taxonomy" id="1263101"/>
    <lineage>
        <taxon>Bacteria</taxon>
        <taxon>Bacillati</taxon>
        <taxon>Bacillota</taxon>
        <taxon>Negativicutes</taxon>
        <taxon>Acidaminococcales</taxon>
        <taxon>Acidaminococcaceae</taxon>
        <taxon>Phascolarctobacterium</taxon>
    </lineage>
</organism>
<dbReference type="PROSITE" id="PS51194">
    <property type="entry name" value="HELICASE_CTER"/>
    <property type="match status" value="1"/>
</dbReference>
<dbReference type="CDD" id="cd18793">
    <property type="entry name" value="SF2_C_SNF"/>
    <property type="match status" value="1"/>
</dbReference>
<dbReference type="Proteomes" id="UP000014937">
    <property type="component" value="Unassembled WGS sequence"/>
</dbReference>
<dbReference type="InterPro" id="IPR049730">
    <property type="entry name" value="SNF2/RAD54-like_C"/>
</dbReference>
<dbReference type="SMART" id="SM00490">
    <property type="entry name" value="HELICc"/>
    <property type="match status" value="1"/>
</dbReference>
<sequence length="1224" mass="139629">MKWQNYFPWKILQRGREYYREGNIDDLIIDGLSLEAYVFGRELYHVHVKITEGHKLAMDCSCPYNATGPCKHLAAALFLAEQEGFFDDERINELLNKNNKTFIKPSFSASDYDECIFNLAEITSKVCCTKEAYEKAKKLVQQQDVVLTACDTEENNFYSPDSKKILTARIEGYAFFSNGRYPLKIVFSEDDILAIECSVPRAQYSYFAHWSPEAKRFKFNAYLMAFLFLIDAYIKEHNPGDYTSTAGRELLELYSSKPKSLIPAMQKHANASMVQLVPRLELSEDELNLSFKIGRDKLFVVKNIPLLVKEYSFSAEHALGSKDSINFSIEKFTEAADKYYTLLREVVEEDNFRNDENMKYRSYGVPVKSIASGNSILLFGKTLDSFYELASGTKIEATCKLNDSSKKLILGFRDKNLDVTLILSPDMNKKGVFKGINVECKLPKVYQGSKFAYFADEYYLNRMDIALFNKLQPLLKHSENGKVSLKIGHKDLNRFYYQVLPELGSCAQIIEHDAAVIEKYLQPEVKFSFFLDYQQGKIFCVAKACYGEEQYNLLDALAGNMIAASRDEDEEKQLVELLHYYFNDVDMTELAFVIDKDEDVMWQFLENGVAQLMELGDVNSTDSFQRIKIHNKVSVSVGVSIDSGLMDLSLSISEISLEDLLAIIGSYKNKKKYHRLRNGDFVNITNKAVEELADMFTAMRIAPKDFVKGKMQLPAYRAFYLDKMLEQNAYLYTERDSNFRRLIKEFKVINESDFEVPPSLAKIMRNYQEYGYKWLRTLAAYGFGGVLADDMGLGKTLQSIAVLAAAKEAGEEGTSLIVCPASLIYNWQEEFTRFAPALKIILIVGTQKEREEKIAQLTGYDVAITSYDLLKRDISAYEGKTFNYEFIDEAQFIKNHTTAAAKSVKLIKSKHRFALTGTPIENRLSELWSIFDYLMPGYLYEYSCFKKELEQPIVKSNDETAAKRLKQLIAPFILRRLKKDVLNELPEKIEEVRIACFDAKQQALYDGQVVKTLKLVQSQSEEELSKSKIQILAELMRLRQICCDPGLAFSNYEGASAKRELCLEMVQSAIAGEHKVLIFSQFKSMLELLADDLQREGIGYYTITGETPKEKRLELVRAFNNDATPVFLISLKAGGTGLNLTGADVVIHYDPWWNVAAQNQATDRAHRIGQEKVVSVYKLVAKNSIEEKILKMQNDKQNLAESILSVDGRNSIFTMSKEELLNLL</sequence>
<dbReference type="RefSeq" id="WP_021720548.1">
    <property type="nucleotide sequence ID" value="NZ_FR892805.1"/>
</dbReference>
<feature type="domain" description="Helicase C-terminal" evidence="5">
    <location>
        <begin position="1064"/>
        <end position="1221"/>
    </location>
</feature>
<keyword evidence="1" id="KW-0378">Hydrolase</keyword>
<reference evidence="6" key="1">
    <citation type="submission" date="2012-11" db="EMBL/GenBank/DDBJ databases">
        <title>Dependencies among metagenomic species, viruses, plasmids and units of genetic variation.</title>
        <authorList>
            <person name="Nielsen H.B."/>
            <person name="Almeida M."/>
            <person name="Juncker A.S."/>
            <person name="Rasmussen S."/>
            <person name="Li J."/>
            <person name="Sunagawa S."/>
            <person name="Plichta D."/>
            <person name="Gautier L."/>
            <person name="Le Chatelier E."/>
            <person name="Peletier E."/>
            <person name="Bonde I."/>
            <person name="Nielsen T."/>
            <person name="Manichanh C."/>
            <person name="Arumugam M."/>
            <person name="Batto J."/>
            <person name="Santos M.B.Q.D."/>
            <person name="Blom N."/>
            <person name="Borruel N."/>
            <person name="Burgdorf K.S."/>
            <person name="Boumezbeur F."/>
            <person name="Casellas F."/>
            <person name="Dore J."/>
            <person name="Guarner F."/>
            <person name="Hansen T."/>
            <person name="Hildebrand F."/>
            <person name="Kaas R.S."/>
            <person name="Kennedy S."/>
            <person name="Kristiansen K."/>
            <person name="Kultima J.R."/>
            <person name="Leonard P."/>
            <person name="Levenez F."/>
            <person name="Lund O."/>
            <person name="Moumen B."/>
            <person name="Le Paslier D."/>
            <person name="Pons N."/>
            <person name="Pedersen O."/>
            <person name="Prifti E."/>
            <person name="Qin J."/>
            <person name="Raes J."/>
            <person name="Tap J."/>
            <person name="Tims S."/>
            <person name="Ussery D.W."/>
            <person name="Yamada T."/>
            <person name="MetaHit consortium"/>
            <person name="Renault P."/>
            <person name="Sicheritz-Ponten T."/>
            <person name="Bork P."/>
            <person name="Wang J."/>
            <person name="Brunak S."/>
            <person name="Ehrlich S.D."/>
        </authorList>
    </citation>
    <scope>NUCLEOTIDE SEQUENCE [LARGE SCALE GENOMIC DNA]</scope>
</reference>
<dbReference type="Pfam" id="PF00271">
    <property type="entry name" value="Helicase_C"/>
    <property type="match status" value="1"/>
</dbReference>
<dbReference type="InterPro" id="IPR013663">
    <property type="entry name" value="Helicase_SWF/SNF/SWI_bac"/>
</dbReference>
<dbReference type="InterPro" id="IPR007527">
    <property type="entry name" value="Znf_SWIM"/>
</dbReference>
<protein>
    <recommendedName>
        <fullName evidence="7">SNF2 family N-terminal domain protein</fullName>
    </recommendedName>
</protein>
<keyword evidence="2" id="KW-0479">Metal-binding</keyword>
<dbReference type="CDD" id="cd18012">
    <property type="entry name" value="DEXQc_arch_SWI2_SNF2"/>
    <property type="match status" value="1"/>
</dbReference>
<dbReference type="GO" id="GO:0005524">
    <property type="term" value="F:ATP binding"/>
    <property type="evidence" value="ECO:0007669"/>
    <property type="project" value="InterPro"/>
</dbReference>
<dbReference type="GO" id="GO:0008270">
    <property type="term" value="F:zinc ion binding"/>
    <property type="evidence" value="ECO:0007669"/>
    <property type="project" value="UniProtKB-KW"/>
</dbReference>
<evidence type="ECO:0000259" key="3">
    <source>
        <dbReference type="PROSITE" id="PS50966"/>
    </source>
</evidence>
<keyword evidence="2" id="KW-0863">Zinc-finger</keyword>
<dbReference type="FunFam" id="3.40.50.10810:FF:000054">
    <property type="entry name" value="Helicase, Snf2 family"/>
    <property type="match status" value="1"/>
</dbReference>
<dbReference type="Gene3D" id="3.40.50.10810">
    <property type="entry name" value="Tandem AAA-ATPase domain"/>
    <property type="match status" value="1"/>
</dbReference>
<dbReference type="InterPro" id="IPR000330">
    <property type="entry name" value="SNF2_N"/>
</dbReference>
<dbReference type="Gene3D" id="3.40.50.300">
    <property type="entry name" value="P-loop containing nucleotide triphosphate hydrolases"/>
    <property type="match status" value="1"/>
</dbReference>
<dbReference type="AlphaFoldDB" id="R6WRD9"/>
<evidence type="ECO:0000259" key="5">
    <source>
        <dbReference type="PROSITE" id="PS51194"/>
    </source>
</evidence>
<proteinExistence type="predicted"/>
<dbReference type="Pfam" id="PF08455">
    <property type="entry name" value="SNF2_assoc"/>
    <property type="match status" value="1"/>
</dbReference>
<comment type="caution">
    <text evidence="6">The sequence shown here is derived from an EMBL/GenBank/DDBJ whole genome shotgun (WGS) entry which is preliminary data.</text>
</comment>
<dbReference type="PROSITE" id="PS50966">
    <property type="entry name" value="ZF_SWIM"/>
    <property type="match status" value="1"/>
</dbReference>